<evidence type="ECO:0000256" key="1">
    <source>
        <dbReference type="ARBA" id="ARBA00004123"/>
    </source>
</evidence>
<dbReference type="PANTHER" id="PTHR12801">
    <property type="entry name" value="RNA EXONUCLEASE REXO1 / RECO3 FAMILY MEMBER-RELATED"/>
    <property type="match status" value="1"/>
</dbReference>
<dbReference type="Pfam" id="PF15870">
    <property type="entry name" value="EloA-BP1"/>
    <property type="match status" value="1"/>
</dbReference>
<feature type="compositionally biased region" description="Basic and acidic residues" evidence="7">
    <location>
        <begin position="422"/>
        <end position="446"/>
    </location>
</feature>
<dbReference type="CDD" id="cd06145">
    <property type="entry name" value="REX1_like"/>
    <property type="match status" value="1"/>
</dbReference>
<sequence>MLRPTGFFRAIDCPYGPGAPGGPCRRPYCHFRHRGARGPGAQPPSAGYDLYDTEPPQPPPQTDGGTPGPGLLELELVNQAIEAVRCEVEREQRRYRELLEASGQAPAPPKYSAASPERAHGRGTPEYVPGRPGGKYVLDRSRPSTDLEYDPLSNFSARLLGRAPKRPRGPQPYSPALKRPREPYAEARFSEDEDEGDGDRTPAAPGEPPADAGLRGTRETAVQCDGGDLGQPTSPGTRDPAWPKKKRRDRQEGAQKRGEEKEEEEEAPGPKGPASDRRAPLGPAAPAPPPPERKAAPEPKRRALSHAELFGDESEDEGPPAQPPETPGLSSGCSDSDSDSSPEAAAPPPRASDKRLKASPGTAPASPARSPRPAPPCPPCSPSSSSSSSSSSSGGNLAALAGEVDLEGDPMEECLRIFQEAGRAKAPDQDRSRPARQEREQRRDKGPSAPSTLLPGQKRRISHLAKRGKEEEPTRSAPAPPARPPTAQEVCYRRAEQAQRDSAHWLQAAREPPSGKPSSVHISVPGEKRRRVAHAPNPRLATALAAPRAPPAGASHPPPGPALKARTLARMASKTTTVAVPKRVAHSPSLQGLKRPVIPREFGGKVPTVVRQRYLNLFMEECLKFCASSQEAVEKALSEEKVAYDRSPSKNVYLSVAVNALKKLRGLAPGAASSSVPGKSSGRKLVSHEVVLGGRLAAKTSFSLGRPGSPRTEDLKGPALYVRLRDYLLSEEQLKEHGYPFPHPSRPGGAVLFTADEKKPKDASCRVCCRCGAEYTVSPTGRCLREEECLYHWGRLRRARVAGGWEAQYLCCAAAIGSAGCQVAKQHVQDGRKENLEGFVRTFAKELPPDAHPGVFALDCEMSYTTYGLELTRVTVVDTQLQVVYDTFVRPDNDIVDYNTRFSGVTEADLAGTSTSLRDVQAVLLSMFSADTVLIGHSLESDLLALKTDHPGQRGRAQLERGRHRLHAPGGLEAPPGCPDPAVTGEVPAALTRPHPPAHSAINSCSAAPPPPPPRPLALPLICTFFLLFS</sequence>
<evidence type="ECO:0000256" key="7">
    <source>
        <dbReference type="SAM" id="MobiDB-lite"/>
    </source>
</evidence>
<dbReference type="InterPro" id="IPR034922">
    <property type="entry name" value="REX1-like_exo"/>
</dbReference>
<feature type="region of interest" description="Disordered" evidence="7">
    <location>
        <begin position="968"/>
        <end position="1010"/>
    </location>
</feature>
<dbReference type="Gene3D" id="3.30.420.10">
    <property type="entry name" value="Ribonuclease H-like superfamily/Ribonuclease H"/>
    <property type="match status" value="1"/>
</dbReference>
<evidence type="ECO:0000256" key="3">
    <source>
        <dbReference type="ARBA" id="ARBA00022722"/>
    </source>
</evidence>
<dbReference type="SMART" id="SM00479">
    <property type="entry name" value="EXOIII"/>
    <property type="match status" value="1"/>
</dbReference>
<dbReference type="SUPFAM" id="SSF53098">
    <property type="entry name" value="Ribonuclease H-like"/>
    <property type="match status" value="1"/>
</dbReference>
<feature type="compositionally biased region" description="Basic and acidic residues" evidence="7">
    <location>
        <begin position="491"/>
        <end position="503"/>
    </location>
</feature>
<keyword evidence="5 10" id="KW-0269">Exonuclease</keyword>
<dbReference type="InterPro" id="IPR031736">
    <property type="entry name" value="REXO1-like_dom"/>
</dbReference>
<comment type="subcellular location">
    <subcellularLocation>
        <location evidence="1">Nucleus</location>
    </subcellularLocation>
</comment>
<dbReference type="GeneID" id="103115129"/>
<dbReference type="PANTHER" id="PTHR12801:SF62">
    <property type="entry name" value="RNA EXONUCLEASE 1 HOMOLOG"/>
    <property type="match status" value="1"/>
</dbReference>
<accession>A0ABM3WMY9</accession>
<dbReference type="InterPro" id="IPR012337">
    <property type="entry name" value="RNaseH-like_sf"/>
</dbReference>
<feature type="region of interest" description="Disordered" evidence="7">
    <location>
        <begin position="99"/>
        <end position="535"/>
    </location>
</feature>
<proteinExistence type="inferred from homology"/>
<dbReference type="InterPro" id="IPR047021">
    <property type="entry name" value="REXO1/3/4-like"/>
</dbReference>
<feature type="compositionally biased region" description="Low complexity" evidence="7">
    <location>
        <begin position="330"/>
        <end position="344"/>
    </location>
</feature>
<dbReference type="InterPro" id="IPR013520">
    <property type="entry name" value="Ribonucl_H"/>
</dbReference>
<feature type="region of interest" description="Disordered" evidence="7">
    <location>
        <begin position="35"/>
        <end position="71"/>
    </location>
</feature>
<feature type="compositionally biased region" description="Basic and acidic residues" evidence="7">
    <location>
        <begin position="249"/>
        <end position="260"/>
    </location>
</feature>
<dbReference type="InterPro" id="IPR036397">
    <property type="entry name" value="RNaseH_sf"/>
</dbReference>
<evidence type="ECO:0000256" key="5">
    <source>
        <dbReference type="ARBA" id="ARBA00022839"/>
    </source>
</evidence>
<feature type="domain" description="Exonuclease" evidence="8">
    <location>
        <begin position="854"/>
        <end position="1029"/>
    </location>
</feature>
<evidence type="ECO:0000256" key="2">
    <source>
        <dbReference type="ARBA" id="ARBA00006357"/>
    </source>
</evidence>
<evidence type="ECO:0000256" key="6">
    <source>
        <dbReference type="ARBA" id="ARBA00023242"/>
    </source>
</evidence>
<organism evidence="9 10">
    <name type="scientific">Erinaceus europaeus</name>
    <name type="common">Western European hedgehog</name>
    <dbReference type="NCBI Taxonomy" id="9365"/>
    <lineage>
        <taxon>Eukaryota</taxon>
        <taxon>Metazoa</taxon>
        <taxon>Chordata</taxon>
        <taxon>Craniata</taxon>
        <taxon>Vertebrata</taxon>
        <taxon>Euteleostomi</taxon>
        <taxon>Mammalia</taxon>
        <taxon>Eutheria</taxon>
        <taxon>Laurasiatheria</taxon>
        <taxon>Eulipotyphla</taxon>
        <taxon>Erinaceidae</taxon>
        <taxon>Erinaceinae</taxon>
        <taxon>Erinaceus</taxon>
    </lineage>
</organism>
<keyword evidence="3" id="KW-0540">Nuclease</keyword>
<gene>
    <name evidence="10" type="primary">REXO1</name>
</gene>
<comment type="similarity">
    <text evidence="2">Belongs to the REXO1/REXO3 family.</text>
</comment>
<feature type="compositionally biased region" description="Basic and acidic residues" evidence="7">
    <location>
        <begin position="291"/>
        <end position="301"/>
    </location>
</feature>
<name>A0ABM3WMY9_ERIEU</name>
<feature type="compositionally biased region" description="Basic and acidic residues" evidence="7">
    <location>
        <begin position="179"/>
        <end position="190"/>
    </location>
</feature>
<evidence type="ECO:0000259" key="8">
    <source>
        <dbReference type="SMART" id="SM00479"/>
    </source>
</evidence>
<protein>
    <submittedName>
        <fullName evidence="10">RNA exonuclease 1 homolog isoform X1</fullName>
    </submittedName>
</protein>
<feature type="compositionally biased region" description="Low complexity" evidence="7">
    <location>
        <begin position="382"/>
        <end position="393"/>
    </location>
</feature>
<feature type="compositionally biased region" description="Pro residues" evidence="7">
    <location>
        <begin position="370"/>
        <end position="381"/>
    </location>
</feature>
<dbReference type="Proteomes" id="UP001652624">
    <property type="component" value="Chromosome 23"/>
</dbReference>
<evidence type="ECO:0000256" key="4">
    <source>
        <dbReference type="ARBA" id="ARBA00022801"/>
    </source>
</evidence>
<dbReference type="GO" id="GO:0004527">
    <property type="term" value="F:exonuclease activity"/>
    <property type="evidence" value="ECO:0007669"/>
    <property type="project" value="UniProtKB-KW"/>
</dbReference>
<evidence type="ECO:0000313" key="9">
    <source>
        <dbReference type="Proteomes" id="UP001652624"/>
    </source>
</evidence>
<keyword evidence="9" id="KW-1185">Reference proteome</keyword>
<evidence type="ECO:0000313" key="10">
    <source>
        <dbReference type="RefSeq" id="XP_060037919.1"/>
    </source>
</evidence>
<keyword evidence="4" id="KW-0378">Hydrolase</keyword>
<dbReference type="RefSeq" id="XP_060037919.1">
    <property type="nucleotide sequence ID" value="XM_060181936.1"/>
</dbReference>
<feature type="compositionally biased region" description="Basic residues" evidence="7">
    <location>
        <begin position="457"/>
        <end position="466"/>
    </location>
</feature>
<keyword evidence="6" id="KW-0539">Nucleus</keyword>
<reference evidence="10" key="1">
    <citation type="submission" date="2025-08" db="UniProtKB">
        <authorList>
            <consortium name="RefSeq"/>
        </authorList>
    </citation>
    <scope>IDENTIFICATION</scope>
</reference>